<proteinExistence type="predicted"/>
<accession>K1RTV7</accession>
<comment type="caution">
    <text evidence="3">The sequence shown here is derived from an EMBL/GenBank/DDBJ whole genome shotgun (WGS) entry which is preliminary data.</text>
</comment>
<organism evidence="3">
    <name type="scientific">human gut metagenome</name>
    <dbReference type="NCBI Taxonomy" id="408170"/>
    <lineage>
        <taxon>unclassified sequences</taxon>
        <taxon>metagenomes</taxon>
        <taxon>organismal metagenomes</taxon>
    </lineage>
</organism>
<protein>
    <submittedName>
        <fullName evidence="3">TetR family transcriptional regulator</fullName>
    </submittedName>
</protein>
<gene>
    <name evidence="3" type="ORF">LEA_19660</name>
</gene>
<keyword evidence="1" id="KW-0238">DNA-binding</keyword>
<reference evidence="3" key="1">
    <citation type="journal article" date="2013" name="Environ. Microbiol.">
        <title>Microbiota from the distal guts of lean and obese adolescents exhibit partial functional redundancy besides clear differences in community structure.</title>
        <authorList>
            <person name="Ferrer M."/>
            <person name="Ruiz A."/>
            <person name="Lanza F."/>
            <person name="Haange S.B."/>
            <person name="Oberbach A."/>
            <person name="Till H."/>
            <person name="Bargiela R."/>
            <person name="Campoy C."/>
            <person name="Segura M.T."/>
            <person name="Richter M."/>
            <person name="von Bergen M."/>
            <person name="Seifert J."/>
            <person name="Suarez A."/>
        </authorList>
    </citation>
    <scope>NUCLEOTIDE SEQUENCE</scope>
</reference>
<evidence type="ECO:0000313" key="3">
    <source>
        <dbReference type="EMBL" id="EKC46834.1"/>
    </source>
</evidence>
<dbReference type="PRINTS" id="PR00455">
    <property type="entry name" value="HTHTETR"/>
</dbReference>
<dbReference type="Pfam" id="PF00440">
    <property type="entry name" value="TetR_N"/>
    <property type="match status" value="1"/>
</dbReference>
<feature type="domain" description="HTH tetR-type" evidence="2">
    <location>
        <begin position="9"/>
        <end position="69"/>
    </location>
</feature>
<dbReference type="InterPro" id="IPR009057">
    <property type="entry name" value="Homeodomain-like_sf"/>
</dbReference>
<evidence type="ECO:0000259" key="2">
    <source>
        <dbReference type="PROSITE" id="PS50977"/>
    </source>
</evidence>
<dbReference type="InterPro" id="IPR050624">
    <property type="entry name" value="HTH-type_Tx_Regulator"/>
</dbReference>
<dbReference type="GO" id="GO:0003677">
    <property type="term" value="F:DNA binding"/>
    <property type="evidence" value="ECO:0007669"/>
    <property type="project" value="UniProtKB-KW"/>
</dbReference>
<dbReference type="EMBL" id="AJWY01013516">
    <property type="protein sequence ID" value="EKC46834.1"/>
    <property type="molecule type" value="Genomic_DNA"/>
</dbReference>
<sequence length="196" mass="22176">MPSVEENKLKKRNKILEAAYNLFAKNGINTTPIDEVVKCAGVAKGTFYLYFHDKYDLMDQIILYKSAAIIKSVIAQMKNINTDNKMEAIDQLTFFVDAIIDYMIENKEMLSVISEKSSILYSLIIDNGDDNIKLDFDYLTDIIVKLGNPPENAKKLLLLVSTMIFTTASNAILSRSPFTIEEIRPEIHLAVKKMLA</sequence>
<dbReference type="PANTHER" id="PTHR43479:SF11">
    <property type="entry name" value="ACREF_ENVCD OPERON REPRESSOR-RELATED"/>
    <property type="match status" value="1"/>
</dbReference>
<dbReference type="SUPFAM" id="SSF46689">
    <property type="entry name" value="Homeodomain-like"/>
    <property type="match status" value="1"/>
</dbReference>
<dbReference type="PROSITE" id="PS50977">
    <property type="entry name" value="HTH_TETR_2"/>
    <property type="match status" value="1"/>
</dbReference>
<dbReference type="Gene3D" id="1.10.357.10">
    <property type="entry name" value="Tetracycline Repressor, domain 2"/>
    <property type="match status" value="1"/>
</dbReference>
<evidence type="ECO:0000256" key="1">
    <source>
        <dbReference type="ARBA" id="ARBA00023125"/>
    </source>
</evidence>
<dbReference type="InterPro" id="IPR001647">
    <property type="entry name" value="HTH_TetR"/>
</dbReference>
<name>K1RTV7_9ZZZZ</name>
<dbReference type="AlphaFoldDB" id="K1RTV7"/>
<dbReference type="PANTHER" id="PTHR43479">
    <property type="entry name" value="ACREF/ENVCD OPERON REPRESSOR-RELATED"/>
    <property type="match status" value="1"/>
</dbReference>